<feature type="active site" description="Proton donor" evidence="17">
    <location>
        <position position="124"/>
    </location>
</feature>
<keyword evidence="13" id="KW-0326">Glycosidase</keyword>
<evidence type="ECO:0000256" key="2">
    <source>
        <dbReference type="ARBA" id="ARBA00004196"/>
    </source>
</evidence>
<dbReference type="HOGENOM" id="CLU_027506_3_1_1"/>
<keyword evidence="5" id="KW-0328">Glycosyltransferase</keyword>
<evidence type="ECO:0000256" key="15">
    <source>
        <dbReference type="ARBA" id="ARBA00038074"/>
    </source>
</evidence>
<keyword evidence="11" id="KW-0325">Glycoprotein</keyword>
<organism evidence="22 23">
    <name type="scientific">Stachybotrys chlorohalonatus (strain IBT 40285)</name>
    <dbReference type="NCBI Taxonomy" id="1283841"/>
    <lineage>
        <taxon>Eukaryota</taxon>
        <taxon>Fungi</taxon>
        <taxon>Dikarya</taxon>
        <taxon>Ascomycota</taxon>
        <taxon>Pezizomycotina</taxon>
        <taxon>Sordariomycetes</taxon>
        <taxon>Hypocreomycetidae</taxon>
        <taxon>Hypocreales</taxon>
        <taxon>Stachybotryaceae</taxon>
        <taxon>Stachybotrys</taxon>
    </lineage>
</organism>
<evidence type="ECO:0000256" key="14">
    <source>
        <dbReference type="ARBA" id="ARBA00023316"/>
    </source>
</evidence>
<dbReference type="InParanoid" id="A0A084Q8M7"/>
<evidence type="ECO:0000256" key="16">
    <source>
        <dbReference type="PIRNR" id="PIRNR037299"/>
    </source>
</evidence>
<dbReference type="GO" id="GO:0098552">
    <property type="term" value="C:side of membrane"/>
    <property type="evidence" value="ECO:0007669"/>
    <property type="project" value="UniProtKB-KW"/>
</dbReference>
<dbReference type="GO" id="GO:0009277">
    <property type="term" value="C:fungal-type cell wall"/>
    <property type="evidence" value="ECO:0007669"/>
    <property type="project" value="TreeGrafter"/>
</dbReference>
<feature type="signal peptide" evidence="20">
    <location>
        <begin position="1"/>
        <end position="20"/>
    </location>
</feature>
<proteinExistence type="inferred from homology"/>
<dbReference type="InterPro" id="IPR000757">
    <property type="entry name" value="Beta-glucanase-like"/>
</dbReference>
<evidence type="ECO:0000313" key="22">
    <source>
        <dbReference type="EMBL" id="KFA60312.1"/>
    </source>
</evidence>
<accession>A0A084Q8M7</accession>
<dbReference type="STRING" id="1283841.A0A084Q8M7"/>
<evidence type="ECO:0000256" key="17">
    <source>
        <dbReference type="PIRSR" id="PIRSR037299-1"/>
    </source>
</evidence>
<dbReference type="PROSITE" id="PS51762">
    <property type="entry name" value="GH16_2"/>
    <property type="match status" value="1"/>
</dbReference>
<dbReference type="OrthoDB" id="4781at2759"/>
<dbReference type="GO" id="GO:0031505">
    <property type="term" value="P:fungal-type cell wall organization"/>
    <property type="evidence" value="ECO:0007669"/>
    <property type="project" value="TreeGrafter"/>
</dbReference>
<dbReference type="PANTHER" id="PTHR10963">
    <property type="entry name" value="GLYCOSYL HYDROLASE-RELATED"/>
    <property type="match status" value="1"/>
</dbReference>
<dbReference type="InterPro" id="IPR050546">
    <property type="entry name" value="Glycosyl_Hydrlase_16"/>
</dbReference>
<dbReference type="GO" id="GO:0008843">
    <property type="term" value="F:endochitinase activity"/>
    <property type="evidence" value="ECO:0007669"/>
    <property type="project" value="UniProtKB-EC"/>
</dbReference>
<dbReference type="GO" id="GO:0016757">
    <property type="term" value="F:glycosyltransferase activity"/>
    <property type="evidence" value="ECO:0007669"/>
    <property type="project" value="UniProtKB-KW"/>
</dbReference>
<keyword evidence="9 16" id="KW-0472">Membrane</keyword>
<feature type="compositionally biased region" description="Low complexity" evidence="19">
    <location>
        <begin position="299"/>
        <end position="350"/>
    </location>
</feature>
<sequence>MFTKISAAAAVLAASTLVSAQTFTDCNPLERDCPSDPAFGNERVSCNLLEGACDAFHELEGTTVDYTEQGAIFSIERESNAPTIATDKYIFFGRVDVEIQAAPGQGIVTSAVLQSDCLDEIDWEWVGGDDLQVQTNYFSKGDTSTYDRGAYHPVDHPLTSFHTYSIDWTPEAVNWIIDGNVIRTLAYADAKGGSAFPQTPMQIKLGTWVAGRQDAPEGTVEWAGGYANFDEAPFLAIYKSISIVDYAGGSGPASGAVREYIYGDRTGEWESIDVVGGSGRPSNGNNQETETTTAEEVETSTSRARPTSTRTSQAVSVTEEASSEPATTTTEVSSEASSTEAPTTLSTTASRATPAAESQAGTPVGANGAEETGGSAPPSAAPREAVTYGSLLLAGAAILAVQLL</sequence>
<evidence type="ECO:0000256" key="20">
    <source>
        <dbReference type="SAM" id="SignalP"/>
    </source>
</evidence>
<evidence type="ECO:0000256" key="19">
    <source>
        <dbReference type="SAM" id="MobiDB-lite"/>
    </source>
</evidence>
<keyword evidence="4" id="KW-0336">GPI-anchor</keyword>
<reference evidence="22 23" key="1">
    <citation type="journal article" date="2014" name="BMC Genomics">
        <title>Comparative genome sequencing reveals chemotype-specific gene clusters in the toxigenic black mold Stachybotrys.</title>
        <authorList>
            <person name="Semeiks J."/>
            <person name="Borek D."/>
            <person name="Otwinowski Z."/>
            <person name="Grishin N.V."/>
        </authorList>
    </citation>
    <scope>NUCLEOTIDE SEQUENCE [LARGE SCALE GENOMIC DNA]</scope>
    <source>
        <strain evidence="22 23">IBT 40285</strain>
    </source>
</reference>
<keyword evidence="23" id="KW-1185">Reference proteome</keyword>
<dbReference type="Proteomes" id="UP000028524">
    <property type="component" value="Unassembled WGS sequence"/>
</dbReference>
<protein>
    <recommendedName>
        <fullName evidence="16">Crh-like protein</fullName>
        <ecNumber evidence="16">3.2.-.-</ecNumber>
    </recommendedName>
</protein>
<keyword evidence="10 18" id="KW-1015">Disulfide bond</keyword>
<gene>
    <name evidence="22" type="ORF">S40285_08224</name>
</gene>
<keyword evidence="7 20" id="KW-0732">Signal</keyword>
<feature type="chain" id="PRO_5001779038" description="Crh-like protein" evidence="20">
    <location>
        <begin position="21"/>
        <end position="404"/>
    </location>
</feature>
<evidence type="ECO:0000256" key="7">
    <source>
        <dbReference type="ARBA" id="ARBA00022729"/>
    </source>
</evidence>
<dbReference type="AlphaFoldDB" id="A0A084Q8M7"/>
<feature type="disulfide bond" evidence="18">
    <location>
        <begin position="26"/>
        <end position="33"/>
    </location>
</feature>
<evidence type="ECO:0000256" key="6">
    <source>
        <dbReference type="ARBA" id="ARBA00022679"/>
    </source>
</evidence>
<dbReference type="InterPro" id="IPR017168">
    <property type="entry name" value="CHR-like"/>
</dbReference>
<evidence type="ECO:0000256" key="8">
    <source>
        <dbReference type="ARBA" id="ARBA00022801"/>
    </source>
</evidence>
<comment type="similarity">
    <text evidence="15">Belongs to the glycosyl hydrolase 16 family. CRH1 subfamily.</text>
</comment>
<evidence type="ECO:0000313" key="23">
    <source>
        <dbReference type="Proteomes" id="UP000028524"/>
    </source>
</evidence>
<keyword evidence="12" id="KW-0449">Lipoprotein</keyword>
<comment type="catalytic activity">
    <reaction evidence="1">
        <text>Random endo-hydrolysis of N-acetyl-beta-D-glucosaminide (1-&gt;4)-beta-linkages in chitin and chitodextrins.</text>
        <dbReference type="EC" id="3.2.1.14"/>
    </reaction>
</comment>
<evidence type="ECO:0000259" key="21">
    <source>
        <dbReference type="PROSITE" id="PS51762"/>
    </source>
</evidence>
<keyword evidence="8 16" id="KW-0378">Hydrolase</keyword>
<dbReference type="EMBL" id="KL660936">
    <property type="protein sequence ID" value="KFA60312.1"/>
    <property type="molecule type" value="Genomic_DNA"/>
</dbReference>
<dbReference type="PANTHER" id="PTHR10963:SF68">
    <property type="entry name" value="GLYCOSIDASE CRH1-RELATED"/>
    <property type="match status" value="1"/>
</dbReference>
<feature type="domain" description="GH16" evidence="21">
    <location>
        <begin position="22"/>
        <end position="255"/>
    </location>
</feature>
<evidence type="ECO:0000256" key="1">
    <source>
        <dbReference type="ARBA" id="ARBA00000822"/>
    </source>
</evidence>
<dbReference type="SUPFAM" id="SSF49899">
    <property type="entry name" value="Concanavalin A-like lectins/glucanases"/>
    <property type="match status" value="1"/>
</dbReference>
<dbReference type="Pfam" id="PF00722">
    <property type="entry name" value="Glyco_hydro_16"/>
    <property type="match status" value="1"/>
</dbReference>
<evidence type="ECO:0000256" key="18">
    <source>
        <dbReference type="PIRSR" id="PIRSR037299-2"/>
    </source>
</evidence>
<dbReference type="InterPro" id="IPR013320">
    <property type="entry name" value="ConA-like_dom_sf"/>
</dbReference>
<keyword evidence="14" id="KW-0961">Cell wall biogenesis/degradation</keyword>
<dbReference type="GO" id="GO:0005975">
    <property type="term" value="P:carbohydrate metabolic process"/>
    <property type="evidence" value="ECO:0007669"/>
    <property type="project" value="InterPro"/>
</dbReference>
<feature type="region of interest" description="Disordered" evidence="19">
    <location>
        <begin position="272"/>
        <end position="382"/>
    </location>
</feature>
<evidence type="ECO:0000256" key="5">
    <source>
        <dbReference type="ARBA" id="ARBA00022676"/>
    </source>
</evidence>
<dbReference type="CDD" id="cd02183">
    <property type="entry name" value="GH16_fungal_CRH1_transglycosylase"/>
    <property type="match status" value="1"/>
</dbReference>
<dbReference type="OMA" id="IKLGTWC"/>
<dbReference type="Gene3D" id="2.60.120.200">
    <property type="match status" value="1"/>
</dbReference>
<evidence type="ECO:0000256" key="3">
    <source>
        <dbReference type="ARBA" id="ARBA00004589"/>
    </source>
</evidence>
<evidence type="ECO:0000256" key="10">
    <source>
        <dbReference type="ARBA" id="ARBA00023157"/>
    </source>
</evidence>
<evidence type="ECO:0000256" key="12">
    <source>
        <dbReference type="ARBA" id="ARBA00023288"/>
    </source>
</evidence>
<evidence type="ECO:0000256" key="9">
    <source>
        <dbReference type="ARBA" id="ARBA00023136"/>
    </source>
</evidence>
<evidence type="ECO:0000256" key="13">
    <source>
        <dbReference type="ARBA" id="ARBA00023295"/>
    </source>
</evidence>
<evidence type="ECO:0000256" key="4">
    <source>
        <dbReference type="ARBA" id="ARBA00022622"/>
    </source>
</evidence>
<evidence type="ECO:0000256" key="11">
    <source>
        <dbReference type="ARBA" id="ARBA00023180"/>
    </source>
</evidence>
<feature type="active site" description="Nucleophile" evidence="17">
    <location>
        <position position="120"/>
    </location>
</feature>
<dbReference type="PIRSF" id="PIRSF037299">
    <property type="entry name" value="Glycosidase_CRH1_prd"/>
    <property type="match status" value="1"/>
</dbReference>
<name>A0A084Q8M7_STAC4</name>
<keyword evidence="6" id="KW-0808">Transferase</keyword>
<comment type="subcellular location">
    <subcellularLocation>
        <location evidence="2">Cell envelope</location>
    </subcellularLocation>
    <subcellularLocation>
        <location evidence="3">Membrane</location>
        <topology evidence="3">Lipid-anchor</topology>
        <topology evidence="3">GPI-anchor</topology>
    </subcellularLocation>
</comment>
<dbReference type="EC" id="3.2.-.-" evidence="16"/>